<dbReference type="Gene3D" id="1.10.10.10">
    <property type="entry name" value="Winged helix-like DNA-binding domain superfamily/Winged helix DNA-binding domain"/>
    <property type="match status" value="1"/>
</dbReference>
<dbReference type="AlphaFoldDB" id="A0A9D1KYY9"/>
<evidence type="ECO:0008006" key="3">
    <source>
        <dbReference type="Google" id="ProtNLM"/>
    </source>
</evidence>
<gene>
    <name evidence="1" type="ORF">IAB00_02180</name>
</gene>
<accession>A0A9D1KYY9</accession>
<name>A0A9D1KYY9_9FIRM</name>
<evidence type="ECO:0000313" key="1">
    <source>
        <dbReference type="EMBL" id="HIU10050.1"/>
    </source>
</evidence>
<proteinExistence type="predicted"/>
<dbReference type="InterPro" id="IPR013324">
    <property type="entry name" value="RNA_pol_sigma_r3/r4-like"/>
</dbReference>
<dbReference type="EMBL" id="DVMH01000014">
    <property type="protein sequence ID" value="HIU10050.1"/>
    <property type="molecule type" value="Genomic_DNA"/>
</dbReference>
<reference evidence="1" key="1">
    <citation type="submission" date="2020-10" db="EMBL/GenBank/DDBJ databases">
        <authorList>
            <person name="Gilroy R."/>
        </authorList>
    </citation>
    <scope>NUCLEOTIDE SEQUENCE</scope>
    <source>
        <strain evidence="1">2830</strain>
    </source>
</reference>
<evidence type="ECO:0000313" key="2">
    <source>
        <dbReference type="Proteomes" id="UP000824124"/>
    </source>
</evidence>
<dbReference type="InterPro" id="IPR036388">
    <property type="entry name" value="WH-like_DNA-bd_sf"/>
</dbReference>
<dbReference type="SUPFAM" id="SSF88659">
    <property type="entry name" value="Sigma3 and sigma4 domains of RNA polymerase sigma factors"/>
    <property type="match status" value="1"/>
</dbReference>
<reference evidence="1" key="2">
    <citation type="journal article" date="2021" name="PeerJ">
        <title>Extensive microbial diversity within the chicken gut microbiome revealed by metagenomics and culture.</title>
        <authorList>
            <person name="Gilroy R."/>
            <person name="Ravi A."/>
            <person name="Getino M."/>
            <person name="Pursley I."/>
            <person name="Horton D.L."/>
            <person name="Alikhan N.F."/>
            <person name="Baker D."/>
            <person name="Gharbi K."/>
            <person name="Hall N."/>
            <person name="Watson M."/>
            <person name="Adriaenssens E.M."/>
            <person name="Foster-Nyarko E."/>
            <person name="Jarju S."/>
            <person name="Secka A."/>
            <person name="Antonio M."/>
            <person name="Oren A."/>
            <person name="Chaudhuri R.R."/>
            <person name="La Ragione R."/>
            <person name="Hildebrand F."/>
            <person name="Pallen M.J."/>
        </authorList>
    </citation>
    <scope>NUCLEOTIDE SEQUENCE</scope>
    <source>
        <strain evidence="1">2830</strain>
    </source>
</reference>
<protein>
    <recommendedName>
        <fullName evidence="3">DUF1492 domain-containing protein</fullName>
    </recommendedName>
</protein>
<sequence length="139" mass="15821">MAAQAKLTQKVDFDKLKQYRQLCREIAELEAEKQALAEGRVPSSWPVGVYVPKGQPGDPTGELAAKMWQLAELIANKLNELITLRIDIEHTIDAYPPEDRRMLRLYYIDGLTWENVAGEVGYSSRHLSRRLKRLQAAAE</sequence>
<organism evidence="1 2">
    <name type="scientific">Candidatus Avidehalobacter gallistercoris</name>
    <dbReference type="NCBI Taxonomy" id="2840694"/>
    <lineage>
        <taxon>Bacteria</taxon>
        <taxon>Bacillati</taxon>
        <taxon>Bacillota</taxon>
        <taxon>Clostridia</taxon>
        <taxon>Eubacteriales</taxon>
        <taxon>Peptococcaceae</taxon>
        <taxon>Peptococcaceae incertae sedis</taxon>
        <taxon>Candidatus Avidehalobacter</taxon>
    </lineage>
</organism>
<dbReference type="Proteomes" id="UP000824124">
    <property type="component" value="Unassembled WGS sequence"/>
</dbReference>
<comment type="caution">
    <text evidence="1">The sequence shown here is derived from an EMBL/GenBank/DDBJ whole genome shotgun (WGS) entry which is preliminary data.</text>
</comment>